<evidence type="ECO:0000313" key="2">
    <source>
        <dbReference type="EMBL" id="EED92847.1"/>
    </source>
</evidence>
<protein>
    <submittedName>
        <fullName evidence="2">Uncharacterized protein</fullName>
    </submittedName>
</protein>
<feature type="region of interest" description="Disordered" evidence="1">
    <location>
        <begin position="1"/>
        <end position="121"/>
    </location>
</feature>
<dbReference type="AlphaFoldDB" id="B8BZA0"/>
<feature type="compositionally biased region" description="Low complexity" evidence="1">
    <location>
        <begin position="1"/>
        <end position="19"/>
    </location>
</feature>
<feature type="region of interest" description="Disordered" evidence="1">
    <location>
        <begin position="292"/>
        <end position="348"/>
    </location>
</feature>
<accession>B8BZA0</accession>
<name>B8BZA0_THAPS</name>
<keyword evidence="3" id="KW-1185">Reference proteome</keyword>
<dbReference type="HOGENOM" id="CLU_798092_0_0_1"/>
<feature type="compositionally biased region" description="Polar residues" evidence="1">
    <location>
        <begin position="251"/>
        <end position="264"/>
    </location>
</feature>
<sequence length="348" mass="36927">MSSASSTPISIPASSPIAINRNKRSDSDHRNSSLRSSGTSSSDEDDILGAPSALSAAIQDSHDSLGDLRVGSLPSHLRRLGRGGNRQRQLSGGTGGFFGPQSLPPPRAPFLSSRRGAEDRLSSMPDIVLPESATATDESSSVPYGSLRDSNFAHPGFGFNRQDQMNTSRAAAMSSNFQPQSLPAFTEGGIGAYISANNKNNTTRGFNHSGSGIGVLLQAEEESRTDEVSEITEGCAGLQLNEDINQGGWAYNNTGTNPPSQSDNRGFGANDEDVPLSSSLTAIDLLTRIRQSPTSHKKAVNMSPNNTLNADCNVDPQLMQQQPQNAGTPTSNDNDDSHEMAFDFELDE</sequence>
<dbReference type="KEGG" id="tps:THAPSDRAFT_22251"/>
<gene>
    <name evidence="2" type="ORF">THAPSDRAFT_22251</name>
</gene>
<reference evidence="2 3" key="1">
    <citation type="journal article" date="2004" name="Science">
        <title>The genome of the diatom Thalassiosira pseudonana: ecology, evolution, and metabolism.</title>
        <authorList>
            <person name="Armbrust E.V."/>
            <person name="Berges J.A."/>
            <person name="Bowler C."/>
            <person name="Green B.R."/>
            <person name="Martinez D."/>
            <person name="Putnam N.H."/>
            <person name="Zhou S."/>
            <person name="Allen A.E."/>
            <person name="Apt K.E."/>
            <person name="Bechner M."/>
            <person name="Brzezinski M.A."/>
            <person name="Chaal B.K."/>
            <person name="Chiovitti A."/>
            <person name="Davis A.K."/>
            <person name="Demarest M.S."/>
            <person name="Detter J.C."/>
            <person name="Glavina T."/>
            <person name="Goodstein D."/>
            <person name="Hadi M.Z."/>
            <person name="Hellsten U."/>
            <person name="Hildebrand M."/>
            <person name="Jenkins B.D."/>
            <person name="Jurka J."/>
            <person name="Kapitonov V.V."/>
            <person name="Kroger N."/>
            <person name="Lau W.W."/>
            <person name="Lane T.W."/>
            <person name="Larimer F.W."/>
            <person name="Lippmeier J.C."/>
            <person name="Lucas S."/>
            <person name="Medina M."/>
            <person name="Montsant A."/>
            <person name="Obornik M."/>
            <person name="Parker M.S."/>
            <person name="Palenik B."/>
            <person name="Pazour G.J."/>
            <person name="Richardson P.M."/>
            <person name="Rynearson T.A."/>
            <person name="Saito M.A."/>
            <person name="Schwartz D.C."/>
            <person name="Thamatrakoln K."/>
            <person name="Valentin K."/>
            <person name="Vardi A."/>
            <person name="Wilkerson F.P."/>
            <person name="Rokhsar D.S."/>
        </authorList>
    </citation>
    <scope>NUCLEOTIDE SEQUENCE [LARGE SCALE GENOMIC DNA]</scope>
    <source>
        <strain evidence="2 3">CCMP1335</strain>
    </source>
</reference>
<reference evidence="2 3" key="2">
    <citation type="journal article" date="2008" name="Nature">
        <title>The Phaeodactylum genome reveals the evolutionary history of diatom genomes.</title>
        <authorList>
            <person name="Bowler C."/>
            <person name="Allen A.E."/>
            <person name="Badger J.H."/>
            <person name="Grimwood J."/>
            <person name="Jabbari K."/>
            <person name="Kuo A."/>
            <person name="Maheswari U."/>
            <person name="Martens C."/>
            <person name="Maumus F."/>
            <person name="Otillar R.P."/>
            <person name="Rayko E."/>
            <person name="Salamov A."/>
            <person name="Vandepoele K."/>
            <person name="Beszteri B."/>
            <person name="Gruber A."/>
            <person name="Heijde M."/>
            <person name="Katinka M."/>
            <person name="Mock T."/>
            <person name="Valentin K."/>
            <person name="Verret F."/>
            <person name="Berges J.A."/>
            <person name="Brownlee C."/>
            <person name="Cadoret J.P."/>
            <person name="Chiovitti A."/>
            <person name="Choi C.J."/>
            <person name="Coesel S."/>
            <person name="De Martino A."/>
            <person name="Detter J.C."/>
            <person name="Durkin C."/>
            <person name="Falciatore A."/>
            <person name="Fournet J."/>
            <person name="Haruta M."/>
            <person name="Huysman M.J."/>
            <person name="Jenkins B.D."/>
            <person name="Jiroutova K."/>
            <person name="Jorgensen R.E."/>
            <person name="Joubert Y."/>
            <person name="Kaplan A."/>
            <person name="Kroger N."/>
            <person name="Kroth P.G."/>
            <person name="La Roche J."/>
            <person name="Lindquist E."/>
            <person name="Lommer M."/>
            <person name="Martin-Jezequel V."/>
            <person name="Lopez P.J."/>
            <person name="Lucas S."/>
            <person name="Mangogna M."/>
            <person name="McGinnis K."/>
            <person name="Medlin L.K."/>
            <person name="Montsant A."/>
            <person name="Oudot-Le Secq M.P."/>
            <person name="Napoli C."/>
            <person name="Obornik M."/>
            <person name="Parker M.S."/>
            <person name="Petit J.L."/>
            <person name="Porcel B.M."/>
            <person name="Poulsen N."/>
            <person name="Robison M."/>
            <person name="Rychlewski L."/>
            <person name="Rynearson T.A."/>
            <person name="Schmutz J."/>
            <person name="Shapiro H."/>
            <person name="Siaut M."/>
            <person name="Stanley M."/>
            <person name="Sussman M.R."/>
            <person name="Taylor A.R."/>
            <person name="Vardi A."/>
            <person name="von Dassow P."/>
            <person name="Vyverman W."/>
            <person name="Willis A."/>
            <person name="Wyrwicz L.S."/>
            <person name="Rokhsar D.S."/>
            <person name="Weissenbach J."/>
            <person name="Armbrust E.V."/>
            <person name="Green B.R."/>
            <person name="Van de Peer Y."/>
            <person name="Grigoriev I.V."/>
        </authorList>
    </citation>
    <scope>NUCLEOTIDE SEQUENCE [LARGE SCALE GENOMIC DNA]</scope>
    <source>
        <strain evidence="2 3">CCMP1335</strain>
    </source>
</reference>
<dbReference type="InParanoid" id="B8BZA0"/>
<dbReference type="RefSeq" id="XP_002289310.1">
    <property type="nucleotide sequence ID" value="XM_002289274.1"/>
</dbReference>
<dbReference type="eggNOG" id="ENOG502R4F7">
    <property type="taxonomic scope" value="Eukaryota"/>
</dbReference>
<dbReference type="GeneID" id="7447943"/>
<dbReference type="EMBL" id="CM000641">
    <property type="protein sequence ID" value="EED92847.1"/>
    <property type="molecule type" value="Genomic_DNA"/>
</dbReference>
<evidence type="ECO:0000313" key="3">
    <source>
        <dbReference type="Proteomes" id="UP000001449"/>
    </source>
</evidence>
<feature type="compositionally biased region" description="Polar residues" evidence="1">
    <location>
        <begin position="318"/>
        <end position="332"/>
    </location>
</feature>
<organism evidence="2 3">
    <name type="scientific">Thalassiosira pseudonana</name>
    <name type="common">Marine diatom</name>
    <name type="synonym">Cyclotella nana</name>
    <dbReference type="NCBI Taxonomy" id="35128"/>
    <lineage>
        <taxon>Eukaryota</taxon>
        <taxon>Sar</taxon>
        <taxon>Stramenopiles</taxon>
        <taxon>Ochrophyta</taxon>
        <taxon>Bacillariophyta</taxon>
        <taxon>Coscinodiscophyceae</taxon>
        <taxon>Thalassiosirophycidae</taxon>
        <taxon>Thalassiosirales</taxon>
        <taxon>Thalassiosiraceae</taxon>
        <taxon>Thalassiosira</taxon>
    </lineage>
</organism>
<feature type="region of interest" description="Disordered" evidence="1">
    <location>
        <begin position="249"/>
        <end position="275"/>
    </location>
</feature>
<dbReference type="PaxDb" id="35128-Thaps22251"/>
<dbReference type="Proteomes" id="UP000001449">
    <property type="component" value="Chromosome 4"/>
</dbReference>
<evidence type="ECO:0000256" key="1">
    <source>
        <dbReference type="SAM" id="MobiDB-lite"/>
    </source>
</evidence>
<proteinExistence type="predicted"/>